<reference evidence="2" key="2">
    <citation type="journal article" date="2021" name="PeerJ">
        <title>Extensive microbial diversity within the chicken gut microbiome revealed by metagenomics and culture.</title>
        <authorList>
            <person name="Gilroy R."/>
            <person name="Ravi A."/>
            <person name="Getino M."/>
            <person name="Pursley I."/>
            <person name="Horton D.L."/>
            <person name="Alikhan N.F."/>
            <person name="Baker D."/>
            <person name="Gharbi K."/>
            <person name="Hall N."/>
            <person name="Watson M."/>
            <person name="Adriaenssens E.M."/>
            <person name="Foster-Nyarko E."/>
            <person name="Jarju S."/>
            <person name="Secka A."/>
            <person name="Antonio M."/>
            <person name="Oren A."/>
            <person name="Chaudhuri R.R."/>
            <person name="La Ragione R."/>
            <person name="Hildebrand F."/>
            <person name="Pallen M.J."/>
        </authorList>
    </citation>
    <scope>NUCLEOTIDE SEQUENCE</scope>
    <source>
        <strain evidence="2">G3-4614</strain>
    </source>
</reference>
<dbReference type="EMBL" id="JADIMW010000045">
    <property type="protein sequence ID" value="MBO8438089.1"/>
    <property type="molecule type" value="Genomic_DNA"/>
</dbReference>
<evidence type="ECO:0000313" key="2">
    <source>
        <dbReference type="EMBL" id="MBO8438089.1"/>
    </source>
</evidence>
<accession>A0A9D9E6U2</accession>
<dbReference type="Proteomes" id="UP000823636">
    <property type="component" value="Unassembled WGS sequence"/>
</dbReference>
<gene>
    <name evidence="2" type="ORF">IAC54_04235</name>
</gene>
<protein>
    <recommendedName>
        <fullName evidence="4">Penicillin-binding protein activator LpoB</fullName>
    </recommendedName>
</protein>
<evidence type="ECO:0008006" key="4">
    <source>
        <dbReference type="Google" id="ProtNLM"/>
    </source>
</evidence>
<reference evidence="2" key="1">
    <citation type="submission" date="2020-10" db="EMBL/GenBank/DDBJ databases">
        <authorList>
            <person name="Gilroy R."/>
        </authorList>
    </citation>
    <scope>NUCLEOTIDE SEQUENCE</scope>
    <source>
        <strain evidence="2">G3-4614</strain>
    </source>
</reference>
<feature type="signal peptide" evidence="1">
    <location>
        <begin position="1"/>
        <end position="22"/>
    </location>
</feature>
<name>A0A9D9E6U2_9BACT</name>
<evidence type="ECO:0000256" key="1">
    <source>
        <dbReference type="SAM" id="SignalP"/>
    </source>
</evidence>
<evidence type="ECO:0000313" key="3">
    <source>
        <dbReference type="Proteomes" id="UP000823636"/>
    </source>
</evidence>
<comment type="caution">
    <text evidence="2">The sequence shown here is derived from an EMBL/GenBank/DDBJ whole genome shotgun (WGS) entry which is preliminary data.</text>
</comment>
<dbReference type="AlphaFoldDB" id="A0A9D9E6U2"/>
<sequence>MKFKFLSVVMMSALCFVGSAKAQETSDPQKETVIVDEFTRTTAVPSYLTEGIRANVIEGFVSKGRFHVVDALTNDALKALSAKRVAEDNVDASNVMNSESEAVYKSLGAKYLIKGKVTDRTVTREKDVLSDSYSWYSKISLSLTVYNILDGSTVASKNIQLTGVNSDSSEKADMNAVEDAKKEMRSFVDANFKFKTFIEMIESADKKKGAKELYIVGGNEMGIKKGQVFKVYYVKQIGSRTTNQEIGALKADEVMDGLTKCNVTKGGVEINDIFNSEGRDKLVIESAGNTREKVGGFFGF</sequence>
<keyword evidence="1" id="KW-0732">Signal</keyword>
<organism evidence="2 3">
    <name type="scientific">Candidatus Caccoplasma merdipullorum</name>
    <dbReference type="NCBI Taxonomy" id="2840718"/>
    <lineage>
        <taxon>Bacteria</taxon>
        <taxon>Pseudomonadati</taxon>
        <taxon>Bacteroidota</taxon>
        <taxon>Bacteroidia</taxon>
        <taxon>Bacteroidales</taxon>
        <taxon>Bacteroidaceae</taxon>
        <taxon>Bacteroidaceae incertae sedis</taxon>
        <taxon>Candidatus Caccoplasma</taxon>
    </lineage>
</organism>
<dbReference type="Gene3D" id="3.40.50.10610">
    <property type="entry name" value="ABC-type transport auxiliary lipoprotein component"/>
    <property type="match status" value="1"/>
</dbReference>
<proteinExistence type="predicted"/>
<feature type="chain" id="PRO_5039368947" description="Penicillin-binding protein activator LpoB" evidence="1">
    <location>
        <begin position="23"/>
        <end position="300"/>
    </location>
</feature>